<dbReference type="GO" id="GO:0046872">
    <property type="term" value="F:metal ion binding"/>
    <property type="evidence" value="ECO:0007669"/>
    <property type="project" value="UniProtKB-KW"/>
</dbReference>
<evidence type="ECO:0000256" key="7">
    <source>
        <dbReference type="ARBA" id="ARBA00047761"/>
    </source>
</evidence>
<keyword evidence="5" id="KW-0904">Protein phosphatase</keyword>
<keyword evidence="6" id="KW-0464">Manganese</keyword>
<proteinExistence type="predicted"/>
<dbReference type="InterPro" id="IPR050341">
    <property type="entry name" value="PP1_catalytic_subunit"/>
</dbReference>
<feature type="domain" description="Serine-threonine protein phosphatase N-terminal" evidence="10">
    <location>
        <begin position="9"/>
        <end position="55"/>
    </location>
</feature>
<evidence type="ECO:0000259" key="9">
    <source>
        <dbReference type="Pfam" id="PF00149"/>
    </source>
</evidence>
<gene>
    <name evidence="11" type="ORF">NYM_LOCUS30560</name>
</gene>
<evidence type="ECO:0000256" key="1">
    <source>
        <dbReference type="ARBA" id="ARBA00001936"/>
    </source>
</evidence>
<dbReference type="GO" id="GO:0005634">
    <property type="term" value="C:nucleus"/>
    <property type="evidence" value="ECO:0007669"/>
    <property type="project" value="TreeGrafter"/>
</dbReference>
<dbReference type="SUPFAM" id="SSF56300">
    <property type="entry name" value="Metallo-dependent phosphatases"/>
    <property type="match status" value="1"/>
</dbReference>
<comment type="catalytic activity">
    <reaction evidence="8">
        <text>O-phospho-L-threonyl-[protein] + H2O = L-threonyl-[protein] + phosphate</text>
        <dbReference type="Rhea" id="RHEA:47004"/>
        <dbReference type="Rhea" id="RHEA-COMP:11060"/>
        <dbReference type="Rhea" id="RHEA-COMP:11605"/>
        <dbReference type="ChEBI" id="CHEBI:15377"/>
        <dbReference type="ChEBI" id="CHEBI:30013"/>
        <dbReference type="ChEBI" id="CHEBI:43474"/>
        <dbReference type="ChEBI" id="CHEBI:61977"/>
        <dbReference type="EC" id="3.1.3.16"/>
    </reaction>
</comment>
<evidence type="ECO:0000256" key="2">
    <source>
        <dbReference type="ARBA" id="ARBA00013081"/>
    </source>
</evidence>
<sequence>MKGEVEVNVDDIISTLLEVRTAKPGKLVKLKESEILGLVRTVKTIFLEQPMLVEVSSPVKVCGDIHGQYYDMLRLFEYGGLPPESSYLFLGDYVDRGRQGL</sequence>
<dbReference type="PANTHER" id="PTHR11668:SF300">
    <property type="entry name" value="SERINE_THREONINE-PROTEIN PHOSPHATASE"/>
    <property type="match status" value="1"/>
</dbReference>
<dbReference type="GO" id="GO:0004722">
    <property type="term" value="F:protein serine/threonine phosphatase activity"/>
    <property type="evidence" value="ECO:0007669"/>
    <property type="project" value="UniProtKB-EC"/>
</dbReference>
<organism evidence="11">
    <name type="scientific">Nymphaea colorata</name>
    <name type="common">pocket water lily</name>
    <dbReference type="NCBI Taxonomy" id="210225"/>
    <lineage>
        <taxon>Eukaryota</taxon>
        <taxon>Viridiplantae</taxon>
        <taxon>Streptophyta</taxon>
        <taxon>Embryophyta</taxon>
        <taxon>Tracheophyta</taxon>
        <taxon>Spermatophyta</taxon>
        <taxon>Magnoliopsida</taxon>
        <taxon>Nymphaeales</taxon>
        <taxon>Nymphaeaceae</taxon>
        <taxon>Nymphaea</taxon>
    </lineage>
</organism>
<dbReference type="EC" id="3.1.3.16" evidence="2"/>
<dbReference type="AlphaFoldDB" id="A0A5K1HRF5"/>
<dbReference type="InterPro" id="IPR006186">
    <property type="entry name" value="Ser/Thr-sp_prot-phosphatase"/>
</dbReference>
<dbReference type="PANTHER" id="PTHR11668">
    <property type="entry name" value="SERINE/THREONINE PROTEIN PHOSPHATASE"/>
    <property type="match status" value="1"/>
</dbReference>
<dbReference type="Pfam" id="PF00149">
    <property type="entry name" value="Metallophos"/>
    <property type="match status" value="1"/>
</dbReference>
<protein>
    <recommendedName>
        <fullName evidence="2">protein-serine/threonine phosphatase</fullName>
        <ecNumber evidence="2">3.1.3.16</ecNumber>
    </recommendedName>
</protein>
<name>A0A5K1HRF5_9MAGN</name>
<dbReference type="InterPro" id="IPR029052">
    <property type="entry name" value="Metallo-depent_PP-like"/>
</dbReference>
<feature type="domain" description="Calcineurin-like phosphoesterase" evidence="9">
    <location>
        <begin position="58"/>
        <end position="99"/>
    </location>
</feature>
<comment type="catalytic activity">
    <reaction evidence="7">
        <text>O-phospho-L-seryl-[protein] + H2O = L-seryl-[protein] + phosphate</text>
        <dbReference type="Rhea" id="RHEA:20629"/>
        <dbReference type="Rhea" id="RHEA-COMP:9863"/>
        <dbReference type="Rhea" id="RHEA-COMP:11604"/>
        <dbReference type="ChEBI" id="CHEBI:15377"/>
        <dbReference type="ChEBI" id="CHEBI:29999"/>
        <dbReference type="ChEBI" id="CHEBI:43474"/>
        <dbReference type="ChEBI" id="CHEBI:83421"/>
        <dbReference type="EC" id="3.1.3.16"/>
    </reaction>
</comment>
<evidence type="ECO:0000256" key="6">
    <source>
        <dbReference type="ARBA" id="ARBA00023211"/>
    </source>
</evidence>
<dbReference type="InterPro" id="IPR004843">
    <property type="entry name" value="Calcineurin-like_PHP"/>
</dbReference>
<evidence type="ECO:0000256" key="4">
    <source>
        <dbReference type="ARBA" id="ARBA00022801"/>
    </source>
</evidence>
<accession>A0A5K1HRF5</accession>
<evidence type="ECO:0000256" key="8">
    <source>
        <dbReference type="ARBA" id="ARBA00048336"/>
    </source>
</evidence>
<dbReference type="PRINTS" id="PR00114">
    <property type="entry name" value="STPHPHTASE"/>
</dbReference>
<evidence type="ECO:0000256" key="3">
    <source>
        <dbReference type="ARBA" id="ARBA00022723"/>
    </source>
</evidence>
<keyword evidence="4" id="KW-0378">Hydrolase</keyword>
<evidence type="ECO:0000259" key="10">
    <source>
        <dbReference type="Pfam" id="PF16891"/>
    </source>
</evidence>
<dbReference type="Pfam" id="PF16891">
    <property type="entry name" value="STPPase_N"/>
    <property type="match status" value="1"/>
</dbReference>
<evidence type="ECO:0000256" key="5">
    <source>
        <dbReference type="ARBA" id="ARBA00022912"/>
    </source>
</evidence>
<reference evidence="11" key="1">
    <citation type="submission" date="2019-09" db="EMBL/GenBank/DDBJ databases">
        <authorList>
            <person name="Zhang L."/>
        </authorList>
    </citation>
    <scope>NUCLEOTIDE SEQUENCE</scope>
</reference>
<evidence type="ECO:0000313" key="11">
    <source>
        <dbReference type="EMBL" id="VVW90008.1"/>
    </source>
</evidence>
<comment type="cofactor">
    <cofactor evidence="1">
        <name>Mn(2+)</name>
        <dbReference type="ChEBI" id="CHEBI:29035"/>
    </cofactor>
</comment>
<dbReference type="Gene3D" id="3.60.21.10">
    <property type="match status" value="1"/>
</dbReference>
<dbReference type="InterPro" id="IPR031675">
    <property type="entry name" value="STPPase_N"/>
</dbReference>
<dbReference type="GO" id="GO:0005737">
    <property type="term" value="C:cytoplasm"/>
    <property type="evidence" value="ECO:0007669"/>
    <property type="project" value="TreeGrafter"/>
</dbReference>
<dbReference type="EMBL" id="LR722249">
    <property type="protein sequence ID" value="VVW90008.1"/>
    <property type="molecule type" value="Genomic_DNA"/>
</dbReference>
<keyword evidence="3" id="KW-0479">Metal-binding</keyword>